<evidence type="ECO:0000313" key="8">
    <source>
        <dbReference type="Ensembl" id="ENSAPEP00000013000.1"/>
    </source>
</evidence>
<dbReference type="GO" id="GO:0005634">
    <property type="term" value="C:nucleus"/>
    <property type="evidence" value="ECO:0007669"/>
    <property type="project" value="TreeGrafter"/>
</dbReference>
<dbReference type="InterPro" id="IPR008271">
    <property type="entry name" value="Ser/Thr_kinase_AS"/>
</dbReference>
<dbReference type="PROSITE" id="PS00108">
    <property type="entry name" value="PROTEIN_KINASE_ST"/>
    <property type="match status" value="1"/>
</dbReference>
<dbReference type="AlphaFoldDB" id="A0A3P8SLP2"/>
<feature type="domain" description="Protein kinase" evidence="7">
    <location>
        <begin position="27"/>
        <end position="312"/>
    </location>
</feature>
<evidence type="ECO:0000256" key="4">
    <source>
        <dbReference type="ARBA" id="ARBA00022777"/>
    </source>
</evidence>
<sequence length="450" mass="51236">MLQATAISAHYHPLDEVLEYSIQVNFKLFFDILGEGSFGIVAKCRNTETTNIEAVKVNKSEEGVLEVAMDEIAILKQLRRLNPDTSNIVQCNGFFFDKENICISFELLDLSLQDYVQEKNPRGLTTRELRPILHQLATALSHLHSSGIIHADLKPPNVMVVNRHEQPLKVKLIDFGVARLVSAVNQGDWMGTLHYSAPEMLLGVPFNESVDMWALGLLMVELATGCQLYPGKTEYDVLRFIFETQGQPCDDVLDRGCYTPEFFFSQEFGTSRWRFKTPAEYQHGFCALIKSMLSLDAGRRITAQEVLEHRFFAPSLHQNSTDFSARSPVPPLSAASWEERVDNNHQNPASWQSAASWEERVDNNHQNPASWHSAASWEERMDFNHQNPASWQSAASWEELSFLHTPTLIPPSTLTSTLSTLSSPTFSIYIYIEKHIYIYVLCIYIYIYIY</sequence>
<keyword evidence="1" id="KW-0723">Serine/threonine-protein kinase</keyword>
<dbReference type="PANTHER" id="PTHR24058">
    <property type="entry name" value="DUAL SPECIFICITY PROTEIN KINASE"/>
    <property type="match status" value="1"/>
</dbReference>
<evidence type="ECO:0000256" key="2">
    <source>
        <dbReference type="ARBA" id="ARBA00022679"/>
    </source>
</evidence>
<dbReference type="SMART" id="SM00220">
    <property type="entry name" value="S_TKc"/>
    <property type="match status" value="1"/>
</dbReference>
<dbReference type="Gene3D" id="3.30.200.20">
    <property type="entry name" value="Phosphorylase Kinase, domain 1"/>
    <property type="match status" value="1"/>
</dbReference>
<reference evidence="8" key="3">
    <citation type="submission" date="2025-09" db="UniProtKB">
        <authorList>
            <consortium name="Ensembl"/>
        </authorList>
    </citation>
    <scope>IDENTIFICATION</scope>
</reference>
<keyword evidence="9" id="KW-1185">Reference proteome</keyword>
<dbReference type="GO" id="GO:0004713">
    <property type="term" value="F:protein tyrosine kinase activity"/>
    <property type="evidence" value="ECO:0007669"/>
    <property type="project" value="TreeGrafter"/>
</dbReference>
<dbReference type="Gene3D" id="1.10.510.10">
    <property type="entry name" value="Transferase(Phosphotransferase) domain 1"/>
    <property type="match status" value="1"/>
</dbReference>
<dbReference type="Pfam" id="PF00069">
    <property type="entry name" value="Pkinase"/>
    <property type="match status" value="1"/>
</dbReference>
<protein>
    <recommendedName>
        <fullName evidence="7">Protein kinase domain-containing protein</fullName>
    </recommendedName>
</protein>
<evidence type="ECO:0000313" key="9">
    <source>
        <dbReference type="Proteomes" id="UP000265080"/>
    </source>
</evidence>
<evidence type="ECO:0000259" key="7">
    <source>
        <dbReference type="PROSITE" id="PS50011"/>
    </source>
</evidence>
<dbReference type="STRING" id="161767.ENSAPEP00000013000"/>
<keyword evidence="6" id="KW-1133">Transmembrane helix</keyword>
<proteinExistence type="predicted"/>
<keyword evidence="4" id="KW-0418">Kinase</keyword>
<organism evidence="8 9">
    <name type="scientific">Amphiprion percula</name>
    <name type="common">Orange clownfish</name>
    <name type="synonym">Lutjanus percula</name>
    <dbReference type="NCBI Taxonomy" id="161767"/>
    <lineage>
        <taxon>Eukaryota</taxon>
        <taxon>Metazoa</taxon>
        <taxon>Chordata</taxon>
        <taxon>Craniata</taxon>
        <taxon>Vertebrata</taxon>
        <taxon>Euteleostomi</taxon>
        <taxon>Actinopterygii</taxon>
        <taxon>Neopterygii</taxon>
        <taxon>Teleostei</taxon>
        <taxon>Neoteleostei</taxon>
        <taxon>Acanthomorphata</taxon>
        <taxon>Ovalentaria</taxon>
        <taxon>Pomacentridae</taxon>
        <taxon>Amphiprion</taxon>
    </lineage>
</organism>
<evidence type="ECO:0000256" key="6">
    <source>
        <dbReference type="SAM" id="Phobius"/>
    </source>
</evidence>
<keyword evidence="6" id="KW-0812">Transmembrane</keyword>
<dbReference type="GO" id="GO:0005737">
    <property type="term" value="C:cytoplasm"/>
    <property type="evidence" value="ECO:0007669"/>
    <property type="project" value="TreeGrafter"/>
</dbReference>
<dbReference type="GeneTree" id="ENSGT00940000155356"/>
<reference evidence="8" key="2">
    <citation type="submission" date="2025-08" db="UniProtKB">
        <authorList>
            <consortium name="Ensembl"/>
        </authorList>
    </citation>
    <scope>IDENTIFICATION</scope>
</reference>
<dbReference type="InterPro" id="IPR000719">
    <property type="entry name" value="Prot_kinase_dom"/>
</dbReference>
<dbReference type="InterPro" id="IPR011009">
    <property type="entry name" value="Kinase-like_dom_sf"/>
</dbReference>
<keyword evidence="5" id="KW-0067">ATP-binding</keyword>
<dbReference type="Proteomes" id="UP000265080">
    <property type="component" value="Chromosome 2"/>
</dbReference>
<dbReference type="Ensembl" id="ENSAPET00000013348.1">
    <property type="protein sequence ID" value="ENSAPEP00000013000.1"/>
    <property type="gene ID" value="ENSAPEG00000009040.1"/>
</dbReference>
<dbReference type="InterPro" id="IPR050494">
    <property type="entry name" value="Ser_Thr_dual-spec_kinase"/>
</dbReference>
<accession>A0A3P8SLP2</accession>
<evidence type="ECO:0000256" key="5">
    <source>
        <dbReference type="ARBA" id="ARBA00022840"/>
    </source>
</evidence>
<dbReference type="GO" id="GO:0005524">
    <property type="term" value="F:ATP binding"/>
    <property type="evidence" value="ECO:0007669"/>
    <property type="project" value="UniProtKB-KW"/>
</dbReference>
<dbReference type="PANTHER" id="PTHR24058:SF17">
    <property type="entry name" value="HOMEODOMAIN INTERACTING PROTEIN KINASE, ISOFORM D"/>
    <property type="match status" value="1"/>
</dbReference>
<name>A0A3P8SLP2_AMPPE</name>
<evidence type="ECO:0000256" key="3">
    <source>
        <dbReference type="ARBA" id="ARBA00022741"/>
    </source>
</evidence>
<evidence type="ECO:0000256" key="1">
    <source>
        <dbReference type="ARBA" id="ARBA00022527"/>
    </source>
</evidence>
<dbReference type="SUPFAM" id="SSF56112">
    <property type="entry name" value="Protein kinase-like (PK-like)"/>
    <property type="match status" value="1"/>
</dbReference>
<feature type="transmembrane region" description="Helical" evidence="6">
    <location>
        <begin position="428"/>
        <end position="449"/>
    </location>
</feature>
<dbReference type="PROSITE" id="PS50011">
    <property type="entry name" value="PROTEIN_KINASE_DOM"/>
    <property type="match status" value="1"/>
</dbReference>
<keyword evidence="2" id="KW-0808">Transferase</keyword>
<dbReference type="GO" id="GO:0004674">
    <property type="term" value="F:protein serine/threonine kinase activity"/>
    <property type="evidence" value="ECO:0007669"/>
    <property type="project" value="UniProtKB-KW"/>
</dbReference>
<reference evidence="8 9" key="1">
    <citation type="submission" date="2018-03" db="EMBL/GenBank/DDBJ databases">
        <title>Finding Nemo's genes: A chromosome-scale reference assembly of the genome of the orange clownfish Amphiprion percula.</title>
        <authorList>
            <person name="Lehmann R."/>
        </authorList>
    </citation>
    <scope>NUCLEOTIDE SEQUENCE</scope>
</reference>
<keyword evidence="6" id="KW-0472">Membrane</keyword>
<keyword evidence="3" id="KW-0547">Nucleotide-binding</keyword>